<dbReference type="GO" id="GO:0016209">
    <property type="term" value="F:antioxidant activity"/>
    <property type="evidence" value="ECO:0007669"/>
    <property type="project" value="InterPro"/>
</dbReference>
<dbReference type="GO" id="GO:0016491">
    <property type="term" value="F:oxidoreductase activity"/>
    <property type="evidence" value="ECO:0007669"/>
    <property type="project" value="InterPro"/>
</dbReference>
<dbReference type="AlphaFoldDB" id="A0A2H1L8M3"/>
<keyword evidence="3" id="KW-1185">Reference proteome</keyword>
<name>A0A2H1L8M3_9MICO</name>
<evidence type="ECO:0000259" key="1">
    <source>
        <dbReference type="PROSITE" id="PS51352"/>
    </source>
</evidence>
<dbReference type="Gene3D" id="3.40.30.10">
    <property type="entry name" value="Glutaredoxin"/>
    <property type="match status" value="1"/>
</dbReference>
<dbReference type="EMBL" id="FXZM01000021">
    <property type="protein sequence ID" value="SMY13219.1"/>
    <property type="molecule type" value="Genomic_DNA"/>
</dbReference>
<evidence type="ECO:0000313" key="3">
    <source>
        <dbReference type="Proteomes" id="UP000234462"/>
    </source>
</evidence>
<gene>
    <name evidence="2" type="ORF">BJEO58_02829</name>
</gene>
<proteinExistence type="predicted"/>
<dbReference type="InterPro" id="IPR000866">
    <property type="entry name" value="AhpC/TSA"/>
</dbReference>
<sequence length="148" mass="15951">MSERTLPDLMLPAHTGEDVPLLREAGSGGVLLVFVPYAFTPVCADELVELVALAGAFRSRGIAPLIVSCDTKYTLRAWAVAELGDEWDRVPLLSDFWPHGALSRACGVFDARRGGPHRTALLADASGSVLDEETADFGTPRDLGRFVR</sequence>
<dbReference type="Pfam" id="PF00578">
    <property type="entry name" value="AhpC-TSA"/>
    <property type="match status" value="1"/>
</dbReference>
<dbReference type="OrthoDB" id="9812811at2"/>
<organism evidence="2 3">
    <name type="scientific">Brevibacterium jeotgali</name>
    <dbReference type="NCBI Taxonomy" id="1262550"/>
    <lineage>
        <taxon>Bacteria</taxon>
        <taxon>Bacillati</taxon>
        <taxon>Actinomycetota</taxon>
        <taxon>Actinomycetes</taxon>
        <taxon>Micrococcales</taxon>
        <taxon>Brevibacteriaceae</taxon>
        <taxon>Brevibacterium</taxon>
    </lineage>
</organism>
<dbReference type="InterPro" id="IPR036249">
    <property type="entry name" value="Thioredoxin-like_sf"/>
</dbReference>
<dbReference type="InterPro" id="IPR013766">
    <property type="entry name" value="Thioredoxin_domain"/>
</dbReference>
<dbReference type="RefSeq" id="WP_101590117.1">
    <property type="nucleotide sequence ID" value="NZ_FXZM01000021.1"/>
</dbReference>
<protein>
    <submittedName>
        <fullName evidence="2">AhpC/TSA family protein</fullName>
    </submittedName>
</protein>
<dbReference type="PROSITE" id="PS51352">
    <property type="entry name" value="THIOREDOXIN_2"/>
    <property type="match status" value="1"/>
</dbReference>
<dbReference type="Proteomes" id="UP000234462">
    <property type="component" value="Unassembled WGS sequence"/>
</dbReference>
<feature type="domain" description="Thioredoxin" evidence="1">
    <location>
        <begin position="1"/>
        <end position="135"/>
    </location>
</feature>
<reference evidence="3" key="1">
    <citation type="submission" date="2017-03" db="EMBL/GenBank/DDBJ databases">
        <authorList>
            <person name="Monnet C."/>
        </authorList>
    </citation>
    <scope>NUCLEOTIDE SEQUENCE [LARGE SCALE GENOMIC DNA]</scope>
    <source>
        <strain evidence="3">SJ5-8</strain>
    </source>
</reference>
<dbReference type="SUPFAM" id="SSF52833">
    <property type="entry name" value="Thioredoxin-like"/>
    <property type="match status" value="1"/>
</dbReference>
<accession>A0A2H1L8M3</accession>
<evidence type="ECO:0000313" key="2">
    <source>
        <dbReference type="EMBL" id="SMY13219.1"/>
    </source>
</evidence>